<sequence length="220" mass="22703">MNEPRSLLDVAPVMPVISVRDASDASVAVPIARALTAAGLPLVQVAIDSPGSLQAIELIATEAPEVIVGAGGVDSVDQPARVRAAGAEFLIATGGGAPLRTAMRETELPHLPAVTSATEAMELLEDGYTDMVLHPATAVGGVQYLRALAAFVPAARFCPSGGITAAQLTGYLAVSNVGCVSADWLTPADAVRNRDWDRIRRLAEVALQLGKPTAHALRAL</sequence>
<evidence type="ECO:0000256" key="1">
    <source>
        <dbReference type="ARBA" id="ARBA00004761"/>
    </source>
</evidence>
<keyword evidence="7" id="KW-1185">Reference proteome</keyword>
<dbReference type="SUPFAM" id="SSF51569">
    <property type="entry name" value="Aldolase"/>
    <property type="match status" value="1"/>
</dbReference>
<dbReference type="PANTHER" id="PTHR30246:SF1">
    <property type="entry name" value="2-DEHYDRO-3-DEOXY-6-PHOSPHOGALACTONATE ALDOLASE-RELATED"/>
    <property type="match status" value="1"/>
</dbReference>
<keyword evidence="5" id="KW-0119">Carbohydrate metabolism</keyword>
<organism evidence="6 7">
    <name type="scientific">Mycolicibacterium vanbaalenii</name>
    <name type="common">Mycobacterium vanbaalenii</name>
    <dbReference type="NCBI Taxonomy" id="110539"/>
    <lineage>
        <taxon>Bacteria</taxon>
        <taxon>Bacillati</taxon>
        <taxon>Actinomycetota</taxon>
        <taxon>Actinomycetes</taxon>
        <taxon>Mycobacteriales</taxon>
        <taxon>Mycobacteriaceae</taxon>
        <taxon>Mycolicibacterium</taxon>
    </lineage>
</organism>
<evidence type="ECO:0000313" key="6">
    <source>
        <dbReference type="EMBL" id="CAA0127876.1"/>
    </source>
</evidence>
<dbReference type="Proteomes" id="UP000430146">
    <property type="component" value="Unassembled WGS sequence"/>
</dbReference>
<dbReference type="InterPro" id="IPR000887">
    <property type="entry name" value="Aldlse_KDPG_KHG"/>
</dbReference>
<gene>
    <name evidence="6" type="primary">eda</name>
    <name evidence="6" type="ORF">AELLOGFF_05353</name>
</gene>
<proteinExistence type="inferred from homology"/>
<dbReference type="CDD" id="cd00452">
    <property type="entry name" value="KDPG_aldolase"/>
    <property type="match status" value="1"/>
</dbReference>
<protein>
    <submittedName>
        <fullName evidence="6">KHG/KDPG aldolase</fullName>
    </submittedName>
</protein>
<comment type="similarity">
    <text evidence="2">Belongs to the KHG/KDPG aldolase family.</text>
</comment>
<evidence type="ECO:0000256" key="3">
    <source>
        <dbReference type="ARBA" id="ARBA00011233"/>
    </source>
</evidence>
<comment type="subunit">
    <text evidence="3">Homotrimer.</text>
</comment>
<evidence type="ECO:0000256" key="5">
    <source>
        <dbReference type="ARBA" id="ARBA00023277"/>
    </source>
</evidence>
<dbReference type="RefSeq" id="WP_159233056.1">
    <property type="nucleotide sequence ID" value="NZ_CACSIP010000032.1"/>
</dbReference>
<dbReference type="OrthoDB" id="9805177at2"/>
<dbReference type="InterPro" id="IPR013785">
    <property type="entry name" value="Aldolase_TIM"/>
</dbReference>
<evidence type="ECO:0000256" key="4">
    <source>
        <dbReference type="ARBA" id="ARBA00023239"/>
    </source>
</evidence>
<dbReference type="AlphaFoldDB" id="A0A5S9R408"/>
<dbReference type="NCBIfam" id="TIGR01182">
    <property type="entry name" value="eda"/>
    <property type="match status" value="1"/>
</dbReference>
<dbReference type="GO" id="GO:0016829">
    <property type="term" value="F:lyase activity"/>
    <property type="evidence" value="ECO:0007669"/>
    <property type="project" value="UniProtKB-KW"/>
</dbReference>
<comment type="pathway">
    <text evidence="1">Carbohydrate acid metabolism.</text>
</comment>
<dbReference type="PANTHER" id="PTHR30246">
    <property type="entry name" value="2-KETO-3-DEOXY-6-PHOSPHOGLUCONATE ALDOLASE"/>
    <property type="match status" value="1"/>
</dbReference>
<evidence type="ECO:0000256" key="2">
    <source>
        <dbReference type="ARBA" id="ARBA00006906"/>
    </source>
</evidence>
<name>A0A5S9R408_MYCVN</name>
<keyword evidence="4" id="KW-0456">Lyase</keyword>
<evidence type="ECO:0000313" key="7">
    <source>
        <dbReference type="Proteomes" id="UP000430146"/>
    </source>
</evidence>
<reference evidence="6 7" key="1">
    <citation type="submission" date="2019-11" db="EMBL/GenBank/DDBJ databases">
        <authorList>
            <person name="Holert J."/>
        </authorList>
    </citation>
    <scope>NUCLEOTIDE SEQUENCE [LARGE SCALE GENOMIC DNA]</scope>
    <source>
        <strain evidence="6">BC8_1</strain>
    </source>
</reference>
<dbReference type="EMBL" id="CACSIP010000032">
    <property type="protein sequence ID" value="CAA0127876.1"/>
    <property type="molecule type" value="Genomic_DNA"/>
</dbReference>
<accession>A0A5S9R408</accession>
<dbReference type="Pfam" id="PF01081">
    <property type="entry name" value="Aldolase"/>
    <property type="match status" value="1"/>
</dbReference>
<dbReference type="Gene3D" id="3.20.20.70">
    <property type="entry name" value="Aldolase class I"/>
    <property type="match status" value="1"/>
</dbReference>